<dbReference type="AlphaFoldDB" id="A0A5C0ATW8"/>
<evidence type="ECO:0000256" key="1">
    <source>
        <dbReference type="SAM" id="MobiDB-lite"/>
    </source>
</evidence>
<evidence type="ECO:0000313" key="3">
    <source>
        <dbReference type="EMBL" id="QEI05802.1"/>
    </source>
</evidence>
<reference evidence="3 4" key="1">
    <citation type="submission" date="2019-08" db="EMBL/GenBank/DDBJ databases">
        <title>Amphibian skin-associated Pigmentiphaga: genome sequence and occurrence across geography and hosts.</title>
        <authorList>
            <person name="Bletz M.C."/>
            <person name="Bunk B."/>
            <person name="Sproeer C."/>
            <person name="Biwer P."/>
            <person name="Reiter S."/>
            <person name="Rabemananjara F.C.E."/>
            <person name="Schulz S."/>
            <person name="Overmann J."/>
            <person name="Vences M."/>
        </authorList>
    </citation>
    <scope>NUCLEOTIDE SEQUENCE [LARGE SCALE GENOMIC DNA]</scope>
    <source>
        <strain evidence="3 4">Mada1488</strain>
    </source>
</reference>
<feature type="signal peptide" evidence="2">
    <location>
        <begin position="1"/>
        <end position="27"/>
    </location>
</feature>
<gene>
    <name evidence="3" type="ORF">FXN63_08030</name>
</gene>
<dbReference type="OrthoDB" id="7950111at2"/>
<keyword evidence="4" id="KW-1185">Reference proteome</keyword>
<dbReference type="Proteomes" id="UP000325161">
    <property type="component" value="Chromosome"/>
</dbReference>
<feature type="region of interest" description="Disordered" evidence="1">
    <location>
        <begin position="195"/>
        <end position="217"/>
    </location>
</feature>
<dbReference type="RefSeq" id="WP_148814185.1">
    <property type="nucleotide sequence ID" value="NZ_CP043046.1"/>
</dbReference>
<proteinExistence type="predicted"/>
<dbReference type="KEGG" id="pacr:FXN63_08030"/>
<feature type="chain" id="PRO_5022983095" description="DUF3828 domain-containing protein" evidence="2">
    <location>
        <begin position="28"/>
        <end position="385"/>
    </location>
</feature>
<name>A0A5C0ATW8_9BURK</name>
<evidence type="ECO:0008006" key="5">
    <source>
        <dbReference type="Google" id="ProtNLM"/>
    </source>
</evidence>
<keyword evidence="2" id="KW-0732">Signal</keyword>
<evidence type="ECO:0000313" key="4">
    <source>
        <dbReference type="Proteomes" id="UP000325161"/>
    </source>
</evidence>
<dbReference type="EMBL" id="CP043046">
    <property type="protein sequence ID" value="QEI05802.1"/>
    <property type="molecule type" value="Genomic_DNA"/>
</dbReference>
<accession>A0A5C0ATW8</accession>
<protein>
    <recommendedName>
        <fullName evidence="5">DUF3828 domain-containing protein</fullName>
    </recommendedName>
</protein>
<evidence type="ECO:0000256" key="2">
    <source>
        <dbReference type="SAM" id="SignalP"/>
    </source>
</evidence>
<sequence length="385" mass="41976">MTFALSKPLLCLALVSASAIAAPLAMAADTNPAAARMYVQTLDMRSPQATADTFLKAFGRSDYFAVHKLLSPDAQRGFAEAIFTFDPQQLLPRMETTRLAGSLYFSNKRAEDVLEIGTDPSLLFDDILYAAQRTYILPFTFGAKAKVGKVDIRGKAATVALTTDGQPAELTLQMLQLASGRWKIDRIVWPGASTEAQPWGAPKETVTEAQPLRPTPADPRIYPDTLDMKTPEASASGFLKAYARSDYFAVQQMLTPDAQHSVSENLFGYRPEKLIPKMKDNELPGSVLFDKSADTTEVMSDPALTFDDVLFAAQRANILPFTIGAGARLGKVDKQDKQATIEVVTDGKPAALTFQMALLPSGRWKVDQVTWAGSATDMRPWGAKE</sequence>
<organism evidence="3 4">
    <name type="scientific">Pigmentiphaga aceris</name>
    <dbReference type="NCBI Taxonomy" id="1940612"/>
    <lineage>
        <taxon>Bacteria</taxon>
        <taxon>Pseudomonadati</taxon>
        <taxon>Pseudomonadota</taxon>
        <taxon>Betaproteobacteria</taxon>
        <taxon>Burkholderiales</taxon>
        <taxon>Alcaligenaceae</taxon>
        <taxon>Pigmentiphaga</taxon>
    </lineage>
</organism>